<comment type="subunit">
    <text evidence="11">Interacts (GTP-bound form) with RAB11FIP1, RAB11FIP2, RAB11FIP3 and RAB11FIP4. Interacts (via the hypervariable C-terminal region) with ITGB1 (via the cytoplasmic region); the interaction is GTP-dependent. Interacts with ITGAV. Associates with the integrin alpha-V/beta-1 heterodimer. Interacts with VPS33B.</text>
</comment>
<comment type="similarity">
    <text evidence="1">Belongs to the small GTPase superfamily. Rab family.</text>
</comment>
<evidence type="ECO:0000256" key="6">
    <source>
        <dbReference type="ARBA" id="ARBA00023289"/>
    </source>
</evidence>
<keyword evidence="14" id="KW-1185">Reference proteome</keyword>
<keyword evidence="6" id="KW-0636">Prenylation</keyword>
<feature type="region of interest" description="Disordered" evidence="12">
    <location>
        <begin position="731"/>
        <end position="753"/>
    </location>
</feature>
<proteinExistence type="inferred from homology"/>
<dbReference type="PRINTS" id="PR00449">
    <property type="entry name" value="RASTRNSFRMNG"/>
</dbReference>
<evidence type="ECO:0000256" key="2">
    <source>
        <dbReference type="ARBA" id="ARBA00022741"/>
    </source>
</evidence>
<evidence type="ECO:0000256" key="3">
    <source>
        <dbReference type="ARBA" id="ARBA00023134"/>
    </source>
</evidence>
<dbReference type="Gene3D" id="3.40.50.300">
    <property type="entry name" value="P-loop containing nucleotide triphosphate hydrolases"/>
    <property type="match status" value="1"/>
</dbReference>
<gene>
    <name evidence="13" type="primary">RAB25</name>
</gene>
<evidence type="ECO:0000256" key="12">
    <source>
        <dbReference type="SAM" id="MobiDB-lite"/>
    </source>
</evidence>
<dbReference type="CDD" id="cd01868">
    <property type="entry name" value="Rab11_like"/>
    <property type="match status" value="1"/>
</dbReference>
<dbReference type="NCBIfam" id="TIGR00231">
    <property type="entry name" value="small_GTP"/>
    <property type="match status" value="1"/>
</dbReference>
<dbReference type="InterPro" id="IPR027417">
    <property type="entry name" value="P-loop_NTPase"/>
</dbReference>
<dbReference type="SUPFAM" id="SSF52540">
    <property type="entry name" value="P-loop containing nucleoside triphosphate hydrolases"/>
    <property type="match status" value="1"/>
</dbReference>
<organism evidence="13 14">
    <name type="scientific">Anser cygnoides</name>
    <name type="common">Swan goose</name>
    <dbReference type="NCBI Taxonomy" id="8845"/>
    <lineage>
        <taxon>Eukaryota</taxon>
        <taxon>Metazoa</taxon>
        <taxon>Chordata</taxon>
        <taxon>Craniata</taxon>
        <taxon>Vertebrata</taxon>
        <taxon>Euteleostomi</taxon>
        <taxon>Archelosauria</taxon>
        <taxon>Archosauria</taxon>
        <taxon>Dinosauria</taxon>
        <taxon>Saurischia</taxon>
        <taxon>Theropoda</taxon>
        <taxon>Coelurosauria</taxon>
        <taxon>Aves</taxon>
        <taxon>Neognathae</taxon>
        <taxon>Galloanserae</taxon>
        <taxon>Anseriformes</taxon>
        <taxon>Anatidae</taxon>
        <taxon>Anserinae</taxon>
        <taxon>Anser</taxon>
    </lineage>
</organism>
<dbReference type="SMART" id="SM00175">
    <property type="entry name" value="RAB"/>
    <property type="match status" value="1"/>
</dbReference>
<dbReference type="GO" id="GO:0031260">
    <property type="term" value="C:pseudopodium membrane"/>
    <property type="evidence" value="ECO:0007669"/>
    <property type="project" value="UniProtKB-SubCell"/>
</dbReference>
<keyword evidence="2" id="KW-0547">Nucleotide-binding</keyword>
<evidence type="ECO:0000256" key="10">
    <source>
        <dbReference type="ARBA" id="ARBA00055320"/>
    </source>
</evidence>
<dbReference type="FunFam" id="3.40.50.300:FF:000067">
    <property type="entry name" value="ras-related protein RABA1f"/>
    <property type="match status" value="1"/>
</dbReference>
<dbReference type="SMART" id="SM00173">
    <property type="entry name" value="RAS"/>
    <property type="match status" value="1"/>
</dbReference>
<dbReference type="SMART" id="SM00176">
    <property type="entry name" value="RAN"/>
    <property type="match status" value="1"/>
</dbReference>
<evidence type="ECO:0000256" key="8">
    <source>
        <dbReference type="ARBA" id="ARBA00037868"/>
    </source>
</evidence>
<keyword evidence="4" id="KW-0472">Membrane</keyword>
<evidence type="ECO:0000256" key="5">
    <source>
        <dbReference type="ARBA" id="ARBA00023288"/>
    </source>
</evidence>
<evidence type="ECO:0000256" key="7">
    <source>
        <dbReference type="ARBA" id="ARBA00037836"/>
    </source>
</evidence>
<accession>A0A8B9EVT7</accession>
<evidence type="ECO:0000256" key="1">
    <source>
        <dbReference type="ARBA" id="ARBA00006270"/>
    </source>
</evidence>
<dbReference type="GO" id="GO:0012505">
    <property type="term" value="C:endomembrane system"/>
    <property type="evidence" value="ECO:0007669"/>
    <property type="project" value="UniProtKB-SubCell"/>
</dbReference>
<feature type="compositionally biased region" description="Pro residues" evidence="12">
    <location>
        <begin position="555"/>
        <end position="565"/>
    </location>
</feature>
<keyword evidence="3" id="KW-0342">GTP-binding</keyword>
<comment type="subcellular location">
    <subcellularLocation>
        <location evidence="7">Cell projection</location>
        <location evidence="7">Pseudopodium membrane</location>
    </subcellularLocation>
    <subcellularLocation>
        <location evidence="8">Endomembrane system</location>
        <topology evidence="8">Lipid-anchor</topology>
    </subcellularLocation>
</comment>
<sequence>MSSAEEDYNFVFKVVLIGESGVGKTNLLSRFTRNEFNHDSRTTIGVEFSTRTIVVGDAMVKAQIWDTAGLERYRAITSAYYRGAVGALVVFDITKHQTYDVVDRWLKELYDHAEPSIVVMLVGNKTDLAQAREVPTEEAKMFAENNGLLFVETSALDSTNVEQAFETILKGARSGTAGRRGRGGAGSLVGGPGAGRRILGAFLLRPAPPEQFWGWFRCRLSGWFGFRPFCAGRFAPRHPVALFSGPRGLLLPPPCNPRVPSGKNPSGREDGGLLTQRLQHPAEPPAGAWGTERGDARPGAPLQEGGDRRTARCAVPVVPCQLCRAVPFVPCHLCRAMPCCAVPCRAICAVPAPARAETLIHVGQEEISRCSPPPTLGHGDATAESCSPPPPPQSVLPNTTGSLQRFLLPQDTNPQPPPAPLVFCRDLPQGAEAEAEEQPKQHGVARQREPRELGPGAGGEAPVLRGHLSPPGTSGGGPGHAKGTELGLGLPPCRPLWATNTGWGQAACGATPRPGVAGSLDSGQILPETGKSLGAGSSAPSASFLSGPDQLTPAPSRPDPNPGPSSPAVQRTETPWGAAGGSPGPCHPREPPAVAAVGPVPGAGDVPVPTAPRPRWGQLRGHRIPKLGERRSSAQRVCPIPDPGRRDGGTEPRPPPSFQLAPRAGARHQLRVPQRGDATIKGLAKGGFAVLESLSPRGLGPRPSTPCPWGASRWGSLRPFPCPVTPVAPGGRLGSRSAPKRGLSRPPWETGGRCRVPRVFPQVQAQGWRLRMGSGVVLSWGKGKGGNRGKGE</sequence>
<dbReference type="SMART" id="SM00174">
    <property type="entry name" value="RHO"/>
    <property type="match status" value="1"/>
</dbReference>
<evidence type="ECO:0000313" key="13">
    <source>
        <dbReference type="Ensembl" id="ENSACDP00005026086.1"/>
    </source>
</evidence>
<reference evidence="13" key="1">
    <citation type="submission" date="2025-08" db="UniProtKB">
        <authorList>
            <consortium name="Ensembl"/>
        </authorList>
    </citation>
    <scope>IDENTIFICATION</scope>
</reference>
<dbReference type="InterPro" id="IPR050209">
    <property type="entry name" value="Rab_GTPases_membrane_traffic"/>
</dbReference>
<dbReference type="Pfam" id="PF00071">
    <property type="entry name" value="Ras"/>
    <property type="match status" value="1"/>
</dbReference>
<feature type="region of interest" description="Disordered" evidence="12">
    <location>
        <begin position="367"/>
        <end position="400"/>
    </location>
</feature>
<comment type="function">
    <text evidence="10">The small GTPases Rab are key regulators of intracellular membrane trafficking, from the formation of transport vesicles to their fusion with membranes. Rabs cycle between an inactive GDP-bound form and an active GTP-bound form that is able to recruit to membranes different set of downstream effectors directly responsible for vesicle formation, movement, tethering and fusion. RAB25 regulates epithelial cell differentiation, proliferation and survival, thereby playing key roles in tumorigenesis. Promotes invasive migration of cells in which it functions to localize and maintain integrin alpha-V/beta-1 at the tips of extending pseudopodia. Involved in the regulation of epithelial morphogenesis through the control of CLDN4 expression and localization at tight junctions. May selectively regulate the apical recycling pathway. Together with MYO5B regulates transcytosis.</text>
</comment>
<feature type="region of interest" description="Disordered" evidence="12">
    <location>
        <begin position="515"/>
        <end position="672"/>
    </location>
</feature>
<keyword evidence="5" id="KW-0449">Lipoprotein</keyword>
<feature type="compositionally biased region" description="Low complexity" evidence="12">
    <location>
        <begin position="592"/>
        <end position="608"/>
    </location>
</feature>
<evidence type="ECO:0000313" key="14">
    <source>
        <dbReference type="Proteomes" id="UP000694521"/>
    </source>
</evidence>
<dbReference type="Proteomes" id="UP000694521">
    <property type="component" value="Unplaced"/>
</dbReference>
<feature type="compositionally biased region" description="Low complexity" evidence="12">
    <location>
        <begin position="532"/>
        <end position="548"/>
    </location>
</feature>
<dbReference type="PANTHER" id="PTHR47979">
    <property type="entry name" value="DRAB11-RELATED"/>
    <property type="match status" value="1"/>
</dbReference>
<dbReference type="InterPro" id="IPR005225">
    <property type="entry name" value="Small_GTP-bd"/>
</dbReference>
<evidence type="ECO:0000256" key="4">
    <source>
        <dbReference type="ARBA" id="ARBA00023136"/>
    </source>
</evidence>
<feature type="region of interest" description="Disordered" evidence="12">
    <location>
        <begin position="280"/>
        <end position="308"/>
    </location>
</feature>
<dbReference type="GO" id="GO:0005525">
    <property type="term" value="F:GTP binding"/>
    <property type="evidence" value="ECO:0007669"/>
    <property type="project" value="UniProtKB-KW"/>
</dbReference>
<reference evidence="13" key="2">
    <citation type="submission" date="2025-09" db="UniProtKB">
        <authorList>
            <consortium name="Ensembl"/>
        </authorList>
    </citation>
    <scope>IDENTIFICATION</scope>
</reference>
<protein>
    <recommendedName>
        <fullName evidence="9">Ras-related protein Rab-25</fullName>
    </recommendedName>
</protein>
<evidence type="ECO:0000256" key="9">
    <source>
        <dbReference type="ARBA" id="ARBA00039508"/>
    </source>
</evidence>
<name>A0A8B9EVT7_ANSCY</name>
<evidence type="ECO:0000256" key="11">
    <source>
        <dbReference type="ARBA" id="ARBA00064728"/>
    </source>
</evidence>
<dbReference type="GO" id="GO:0003924">
    <property type="term" value="F:GTPase activity"/>
    <property type="evidence" value="ECO:0007669"/>
    <property type="project" value="InterPro"/>
</dbReference>
<dbReference type="PROSITE" id="PS51419">
    <property type="entry name" value="RAB"/>
    <property type="match status" value="1"/>
</dbReference>
<dbReference type="Ensembl" id="ENSACDT00005031109.1">
    <property type="protein sequence ID" value="ENSACDP00005026086.1"/>
    <property type="gene ID" value="ENSACDG00005018877.1"/>
</dbReference>
<feature type="region of interest" description="Disordered" evidence="12">
    <location>
        <begin position="432"/>
        <end position="487"/>
    </location>
</feature>
<dbReference type="InterPro" id="IPR001806">
    <property type="entry name" value="Small_GTPase"/>
</dbReference>
<dbReference type="PROSITE" id="PS51421">
    <property type="entry name" value="RAS"/>
    <property type="match status" value="1"/>
</dbReference>
<dbReference type="AlphaFoldDB" id="A0A8B9EVT7"/>
<dbReference type="PROSITE" id="PS51420">
    <property type="entry name" value="RHO"/>
    <property type="match status" value="1"/>
</dbReference>